<evidence type="ECO:0000313" key="5">
    <source>
        <dbReference type="Proteomes" id="UP000011083"/>
    </source>
</evidence>
<feature type="domain" description="Methyltransferase small" evidence="3">
    <location>
        <begin position="48"/>
        <end position="133"/>
    </location>
</feature>
<dbReference type="STRING" id="1257118.L8H694"/>
<dbReference type="Pfam" id="PF05175">
    <property type="entry name" value="MTS"/>
    <property type="match status" value="1"/>
</dbReference>
<dbReference type="GeneID" id="14921518"/>
<dbReference type="PROSITE" id="PS00092">
    <property type="entry name" value="N6_MTASE"/>
    <property type="match status" value="1"/>
</dbReference>
<accession>L8H694</accession>
<dbReference type="VEuPathDB" id="AmoebaDB:ACA1_053940"/>
<keyword evidence="4" id="KW-0489">Methyltransferase</keyword>
<dbReference type="PANTHER" id="PTHR23290:SF0">
    <property type="entry name" value="RRNA N6-ADENOSINE-METHYLTRANSFERASE METTL5"/>
    <property type="match status" value="1"/>
</dbReference>
<dbReference type="GO" id="GO:0008988">
    <property type="term" value="F:rRNA (adenine-N6-)-methyltransferase activity"/>
    <property type="evidence" value="ECO:0007669"/>
    <property type="project" value="TreeGrafter"/>
</dbReference>
<reference evidence="4 5" key="1">
    <citation type="journal article" date="2013" name="Genome Biol.">
        <title>Genome of Acanthamoeba castellanii highlights extensive lateral gene transfer and early evolution of tyrosine kinase signaling.</title>
        <authorList>
            <person name="Clarke M."/>
            <person name="Lohan A.J."/>
            <person name="Liu B."/>
            <person name="Lagkouvardos I."/>
            <person name="Roy S."/>
            <person name="Zafar N."/>
            <person name="Bertelli C."/>
            <person name="Schilde C."/>
            <person name="Kianianmomeni A."/>
            <person name="Burglin T.R."/>
            <person name="Frech C."/>
            <person name="Turcotte B."/>
            <person name="Kopec K.O."/>
            <person name="Synnott J.M."/>
            <person name="Choo C."/>
            <person name="Paponov I."/>
            <person name="Finkler A."/>
            <person name="Soon Heng Tan C."/>
            <person name="Hutchins A.P."/>
            <person name="Weinmeier T."/>
            <person name="Rattei T."/>
            <person name="Chu J.S."/>
            <person name="Gimenez G."/>
            <person name="Irimia M."/>
            <person name="Rigden D.J."/>
            <person name="Fitzpatrick D.A."/>
            <person name="Lorenzo-Morales J."/>
            <person name="Bateman A."/>
            <person name="Chiu C.H."/>
            <person name="Tang P."/>
            <person name="Hegemann P."/>
            <person name="Fromm H."/>
            <person name="Raoult D."/>
            <person name="Greub G."/>
            <person name="Miranda-Saavedra D."/>
            <person name="Chen N."/>
            <person name="Nash P."/>
            <person name="Ginger M.L."/>
            <person name="Horn M."/>
            <person name="Schaap P."/>
            <person name="Caler L."/>
            <person name="Loftus B."/>
        </authorList>
    </citation>
    <scope>NUCLEOTIDE SEQUENCE [LARGE SCALE GENOMIC DNA]</scope>
    <source>
        <strain evidence="4 5">Neff</strain>
    </source>
</reference>
<dbReference type="KEGG" id="acan:ACA1_053940"/>
<organism evidence="4 5">
    <name type="scientific">Acanthamoeba castellanii (strain ATCC 30010 / Neff)</name>
    <dbReference type="NCBI Taxonomy" id="1257118"/>
    <lineage>
        <taxon>Eukaryota</taxon>
        <taxon>Amoebozoa</taxon>
        <taxon>Discosea</taxon>
        <taxon>Longamoebia</taxon>
        <taxon>Centramoebida</taxon>
        <taxon>Acanthamoebidae</taxon>
        <taxon>Acanthamoeba</taxon>
    </lineage>
</organism>
<dbReference type="RefSeq" id="XP_004344053.1">
    <property type="nucleotide sequence ID" value="XM_004344003.1"/>
</dbReference>
<name>L8H694_ACACF</name>
<dbReference type="CDD" id="cd02440">
    <property type="entry name" value="AdoMet_MTases"/>
    <property type="match status" value="1"/>
</dbReference>
<dbReference type="InterPro" id="IPR051720">
    <property type="entry name" value="rRNA_MeTrfase/Polyamine_Synth"/>
</dbReference>
<dbReference type="PANTHER" id="PTHR23290">
    <property type="entry name" value="RRNA N6-ADENOSINE-METHYLTRANSFERASE METTL5"/>
    <property type="match status" value="1"/>
</dbReference>
<gene>
    <name evidence="4" type="ORF">ACA1_053940</name>
</gene>
<dbReference type="InterPro" id="IPR007848">
    <property type="entry name" value="Small_mtfrase_dom"/>
</dbReference>
<evidence type="ECO:0000256" key="2">
    <source>
        <dbReference type="ARBA" id="ARBA00041374"/>
    </source>
</evidence>
<evidence type="ECO:0000259" key="3">
    <source>
        <dbReference type="Pfam" id="PF05175"/>
    </source>
</evidence>
<sequence>MKLRKLEELLDDVEAFPKPKVKLEQYPTSPHIAAHMLYTIANAYDEIEGRCIADLGCGCGMLSIAAQLMGSGYTIGLDIDDDALEVAQENAREFELEDQMEFVRCNVAELLPSQFAHKVDTVIMNPPFGTKIKGIDMVFLEKALHVAEVSVYSLHKSSTRAHIARKAERQWGVKAEVVAQLRFDIPQMYRFHKRESVDVEVDLWRFDSIPATAAAAAAPPKRRTHLK</sequence>
<protein>
    <recommendedName>
        <fullName evidence="2">Methyltransferase-like protein 5</fullName>
    </recommendedName>
</protein>
<dbReference type="InterPro" id="IPR029063">
    <property type="entry name" value="SAM-dependent_MTases_sf"/>
</dbReference>
<evidence type="ECO:0000256" key="1">
    <source>
        <dbReference type="ARBA" id="ARBA00009741"/>
    </source>
</evidence>
<evidence type="ECO:0000313" key="4">
    <source>
        <dbReference type="EMBL" id="ELR20650.1"/>
    </source>
</evidence>
<proteinExistence type="inferred from homology"/>
<dbReference type="OMA" id="DVVYSIH"/>
<dbReference type="OrthoDB" id="419617at2759"/>
<keyword evidence="4" id="KW-0808">Transferase</keyword>
<keyword evidence="5" id="KW-1185">Reference proteome</keyword>
<dbReference type="Proteomes" id="UP000011083">
    <property type="component" value="Unassembled WGS sequence"/>
</dbReference>
<dbReference type="AlphaFoldDB" id="L8H694"/>
<dbReference type="Gene3D" id="3.40.50.150">
    <property type="entry name" value="Vaccinia Virus protein VP39"/>
    <property type="match status" value="1"/>
</dbReference>
<comment type="similarity">
    <text evidence="1">Belongs to the methyltransferase superfamily. PrmA family.</text>
</comment>
<dbReference type="GO" id="GO:0003676">
    <property type="term" value="F:nucleic acid binding"/>
    <property type="evidence" value="ECO:0007669"/>
    <property type="project" value="InterPro"/>
</dbReference>
<dbReference type="InterPro" id="IPR002052">
    <property type="entry name" value="DNA_methylase_N6_adenine_CS"/>
</dbReference>
<dbReference type="SUPFAM" id="SSF53335">
    <property type="entry name" value="S-adenosyl-L-methionine-dependent methyltransferases"/>
    <property type="match status" value="1"/>
</dbReference>
<dbReference type="EMBL" id="KB007909">
    <property type="protein sequence ID" value="ELR20650.1"/>
    <property type="molecule type" value="Genomic_DNA"/>
</dbReference>